<feature type="transmembrane region" description="Helical" evidence="2">
    <location>
        <begin position="259"/>
        <end position="280"/>
    </location>
</feature>
<dbReference type="RefSeq" id="WP_197989619.1">
    <property type="nucleotide sequence ID" value="NZ_JACYXC010000001.1"/>
</dbReference>
<feature type="transmembrane region" description="Helical" evidence="2">
    <location>
        <begin position="140"/>
        <end position="164"/>
    </location>
</feature>
<accession>A0ABS0NLV6</accession>
<keyword evidence="4" id="KW-1185">Reference proteome</keyword>
<organism evidence="3 4">
    <name type="scientific">Streptomyces pactum</name>
    <dbReference type="NCBI Taxonomy" id="68249"/>
    <lineage>
        <taxon>Bacteria</taxon>
        <taxon>Bacillati</taxon>
        <taxon>Actinomycetota</taxon>
        <taxon>Actinomycetes</taxon>
        <taxon>Kitasatosporales</taxon>
        <taxon>Streptomycetaceae</taxon>
        <taxon>Streptomyces</taxon>
    </lineage>
</organism>
<feature type="transmembrane region" description="Helical" evidence="2">
    <location>
        <begin position="528"/>
        <end position="547"/>
    </location>
</feature>
<feature type="transmembrane region" description="Helical" evidence="2">
    <location>
        <begin position="318"/>
        <end position="336"/>
    </location>
</feature>
<feature type="transmembrane region" description="Helical" evidence="2">
    <location>
        <begin position="365"/>
        <end position="387"/>
    </location>
</feature>
<feature type="transmembrane region" description="Helical" evidence="2">
    <location>
        <begin position="452"/>
        <end position="477"/>
    </location>
</feature>
<feature type="transmembrane region" description="Helical" evidence="2">
    <location>
        <begin position="176"/>
        <end position="198"/>
    </location>
</feature>
<evidence type="ECO:0000256" key="2">
    <source>
        <dbReference type="SAM" id="Phobius"/>
    </source>
</evidence>
<feature type="transmembrane region" description="Helical" evidence="2">
    <location>
        <begin position="100"/>
        <end position="120"/>
    </location>
</feature>
<keyword evidence="2" id="KW-0472">Membrane</keyword>
<sequence>MTTTAGTPAGTRAPAAGPRPNRHLAGTGTLLRLALRRDRVMLPAWVLTLGLITYSTKDRLESMYATAAERADLVENTNGSGATRALFGPAFGDSLGALTAWRVGGFLAVGAGIMSVLLVVRHTREEEETGRQEALASGMVGRRAGVTAALLTAVLANAATAVLVTGPLLGEDPAGAVALGLSVGLTGLVFAALAAVAAQFTENARLARGIALGALGIAFLLRMAGDAARDATTGSGHVLGWLSPLGWAGAVRPFAGDRWWPLALSALLTAVSAAVAHALVARRDIGTGFWPARPGPASAGPALGGVYGLAWRLQRGSLLGWAVGMVFAGAVLGSIADGVGDIIGDNTGARDLFRRMGGQEGVSEAFLAAMVSILGLVTTVYTAGSVLRLRGEETGQRAEPLLSHPVGRLRWAGSHLLIAYLGPAVLLAAGGLALGIGFGAATGDLGGELPPVLAAMLAQLPAVWVITGLAVLVVGLLPQLSPAVWGVVGAVVAIGWLGPAADLPQWVVDVSPFGHLPKLPGGEVSATPFLWLTGLSVVLPAAGLAALRHRDLAS</sequence>
<name>A0ABS0NLV6_9ACTN</name>
<keyword evidence="2" id="KW-1133">Transmembrane helix</keyword>
<feature type="transmembrane region" description="Helical" evidence="2">
    <location>
        <begin position="484"/>
        <end position="508"/>
    </location>
</feature>
<proteinExistence type="predicted"/>
<feature type="transmembrane region" description="Helical" evidence="2">
    <location>
        <begin position="205"/>
        <end position="225"/>
    </location>
</feature>
<protein>
    <submittedName>
        <fullName evidence="3">ABC transporter permease</fullName>
    </submittedName>
</protein>
<evidence type="ECO:0000256" key="1">
    <source>
        <dbReference type="SAM" id="MobiDB-lite"/>
    </source>
</evidence>
<feature type="region of interest" description="Disordered" evidence="1">
    <location>
        <begin position="1"/>
        <end position="23"/>
    </location>
</feature>
<comment type="caution">
    <text evidence="3">The sequence shown here is derived from an EMBL/GenBank/DDBJ whole genome shotgun (WGS) entry which is preliminary data.</text>
</comment>
<feature type="transmembrane region" description="Helical" evidence="2">
    <location>
        <begin position="417"/>
        <end position="440"/>
    </location>
</feature>
<reference evidence="3 4" key="1">
    <citation type="submission" date="2020-09" db="EMBL/GenBank/DDBJ databases">
        <title>Biosynthesis of the nuclear factor of activated T cells inhibitor NFAT-133 and its congeners in Streptomyces pactum.</title>
        <authorList>
            <person name="Zhou W."/>
            <person name="Posri P."/>
            <person name="Abugrain M.E."/>
            <person name="Weisberg A.J."/>
            <person name="Chang J.H."/>
            <person name="Mahmud T."/>
        </authorList>
    </citation>
    <scope>NUCLEOTIDE SEQUENCE [LARGE SCALE GENOMIC DNA]</scope>
    <source>
        <strain evidence="3 4">ATCC 27456</strain>
    </source>
</reference>
<gene>
    <name evidence="3" type="ORF">IHE55_15815</name>
</gene>
<keyword evidence="2" id="KW-0812">Transmembrane</keyword>
<evidence type="ECO:0000313" key="3">
    <source>
        <dbReference type="EMBL" id="MBH5336173.1"/>
    </source>
</evidence>
<evidence type="ECO:0000313" key="4">
    <source>
        <dbReference type="Proteomes" id="UP000807371"/>
    </source>
</evidence>
<dbReference type="Proteomes" id="UP000807371">
    <property type="component" value="Unassembled WGS sequence"/>
</dbReference>
<dbReference type="EMBL" id="JACYXC010000001">
    <property type="protein sequence ID" value="MBH5336173.1"/>
    <property type="molecule type" value="Genomic_DNA"/>
</dbReference>